<name>A0A2S5D2Z1_LYSSH</name>
<dbReference type="NCBIfam" id="NF004490">
    <property type="entry name" value="PRK05820.1"/>
    <property type="match status" value="1"/>
</dbReference>
<dbReference type="InterPro" id="IPR000053">
    <property type="entry name" value="Thymidine/pyrmidine_PPase"/>
</dbReference>
<dbReference type="PANTHER" id="PTHR10515">
    <property type="entry name" value="THYMIDINE PHOSPHORYLASE"/>
    <property type="match status" value="1"/>
</dbReference>
<dbReference type="InterPro" id="IPR036320">
    <property type="entry name" value="Glycosyl_Trfase_fam3_N_dom_sf"/>
</dbReference>
<comment type="function">
    <text evidence="3">Catalyzes phosphorolysis of the pyrimidine nucleosides uridine, thymidine and 2'-deoxyuridine with the formation of the corresponding pyrimidine base and ribose-1-phosphate.</text>
</comment>
<dbReference type="FunFam" id="3.40.1030.10:FF:000003">
    <property type="entry name" value="Pyrimidine-nucleoside phosphorylase"/>
    <property type="match status" value="1"/>
</dbReference>
<organism evidence="13 14">
    <name type="scientific">Lysinibacillus sphaericus</name>
    <name type="common">Bacillus sphaericus</name>
    <dbReference type="NCBI Taxonomy" id="1421"/>
    <lineage>
        <taxon>Bacteria</taxon>
        <taxon>Bacillati</taxon>
        <taxon>Bacillota</taxon>
        <taxon>Bacilli</taxon>
        <taxon>Bacillales</taxon>
        <taxon>Bacillaceae</taxon>
        <taxon>Lysinibacillus</taxon>
    </lineage>
</organism>
<dbReference type="SMART" id="SM00941">
    <property type="entry name" value="PYNP_C"/>
    <property type="match status" value="1"/>
</dbReference>
<comment type="subunit">
    <text evidence="5">Homodimer.</text>
</comment>
<dbReference type="InterPro" id="IPR035902">
    <property type="entry name" value="Nuc_phospho_transferase"/>
</dbReference>
<dbReference type="GO" id="GO:0009032">
    <property type="term" value="F:thymidine phosphorylase activity"/>
    <property type="evidence" value="ECO:0007669"/>
    <property type="project" value="TreeGrafter"/>
</dbReference>
<dbReference type="Gene3D" id="3.90.1170.30">
    <property type="entry name" value="Pyrimidine nucleoside phosphorylase-like, C-terminal domain"/>
    <property type="match status" value="1"/>
</dbReference>
<evidence type="ECO:0000259" key="12">
    <source>
        <dbReference type="SMART" id="SM00941"/>
    </source>
</evidence>
<dbReference type="AlphaFoldDB" id="A0A2S5D2Z1"/>
<evidence type="ECO:0000256" key="6">
    <source>
        <dbReference type="ARBA" id="ARBA00011889"/>
    </source>
</evidence>
<keyword evidence="8 13" id="KW-0328">Glycosyltransferase</keyword>
<dbReference type="GO" id="GO:0004645">
    <property type="term" value="F:1,4-alpha-oligoglucan phosphorylase activity"/>
    <property type="evidence" value="ECO:0007669"/>
    <property type="project" value="InterPro"/>
</dbReference>
<sequence>MNMVQLFEKKKQGKELTQAEIQYFVEGYTTGAIPDYQASSLLMAIRLLGMTDEETFYLTKAMIESGDVIDLTSIEGFKIDKHSTGGVGDKVTLIVTPIIASLGIPVAKFSGKGLGITGGTIDKLESIRGFKTELSSQEFIDNVNKHKIAVAGQTGNLVPADKKLYALRDVTGTVDSIPLIAASIMSKKIASGADGIVLDVKCGSGAFMKTEEEAKKLAEAMTAIGEKLGRKVVAHISDMDNPLGKMIGNKLEVVEAYALLKGRLEETHADLLEECIIISSLMYQIAAGVDETTAVAAVKKVLENGSAAAKFEEFIVAQGGDLADILQNDTTHKVAVKAASEGVVASINALMIGEASVSLGAGRLTKESSLDYDAGIQLVAKKGDRVSADETIAYLYSNSEINEETITKVQQAFSMA</sequence>
<feature type="domain" description="Pyrimidine nucleoside phosphorylase C-terminal" evidence="12">
    <location>
        <begin position="343"/>
        <end position="416"/>
    </location>
</feature>
<accession>A0A2S5D2Z1</accession>
<dbReference type="InterPro" id="IPR018090">
    <property type="entry name" value="Pyrmidine_PPas_bac/euk"/>
</dbReference>
<evidence type="ECO:0000256" key="5">
    <source>
        <dbReference type="ARBA" id="ARBA00011738"/>
    </source>
</evidence>
<dbReference type="GO" id="GO:0004850">
    <property type="term" value="F:uridine phosphorylase activity"/>
    <property type="evidence" value="ECO:0007669"/>
    <property type="project" value="RHEA"/>
</dbReference>
<gene>
    <name evidence="13" type="primary">pdp</name>
    <name evidence="13" type="ORF">LYSIN_02234</name>
</gene>
<dbReference type="NCBIfam" id="TIGR02644">
    <property type="entry name" value="Y_phosphoryl"/>
    <property type="match status" value="1"/>
</dbReference>
<evidence type="ECO:0000256" key="4">
    <source>
        <dbReference type="ARBA" id="ARBA00006915"/>
    </source>
</evidence>
<dbReference type="InterPro" id="IPR017459">
    <property type="entry name" value="Glycosyl_Trfase_fam3_N_dom"/>
</dbReference>
<evidence type="ECO:0000256" key="7">
    <source>
        <dbReference type="ARBA" id="ARBA00014680"/>
    </source>
</evidence>
<dbReference type="Proteomes" id="UP000237319">
    <property type="component" value="Unassembled WGS sequence"/>
</dbReference>
<dbReference type="GO" id="GO:0047847">
    <property type="term" value="F:deoxyuridine phosphorylase activity"/>
    <property type="evidence" value="ECO:0007669"/>
    <property type="project" value="RHEA"/>
</dbReference>
<dbReference type="Pfam" id="PF07831">
    <property type="entry name" value="PYNP_C"/>
    <property type="match status" value="1"/>
</dbReference>
<comment type="catalytic activity">
    <reaction evidence="1">
        <text>2'-deoxyuridine + phosphate = 2-deoxy-alpha-D-ribose 1-phosphate + uracil</text>
        <dbReference type="Rhea" id="RHEA:22824"/>
        <dbReference type="ChEBI" id="CHEBI:16450"/>
        <dbReference type="ChEBI" id="CHEBI:17568"/>
        <dbReference type="ChEBI" id="CHEBI:43474"/>
        <dbReference type="ChEBI" id="CHEBI:57259"/>
        <dbReference type="EC" id="2.4.2.2"/>
    </reaction>
</comment>
<dbReference type="InterPro" id="IPR036566">
    <property type="entry name" value="PYNP-like_C_sf"/>
</dbReference>
<comment type="catalytic activity">
    <reaction evidence="11">
        <text>thymidine + phosphate = 2-deoxy-alpha-D-ribose 1-phosphate + thymine</text>
        <dbReference type="Rhea" id="RHEA:16037"/>
        <dbReference type="ChEBI" id="CHEBI:17748"/>
        <dbReference type="ChEBI" id="CHEBI:17821"/>
        <dbReference type="ChEBI" id="CHEBI:43474"/>
        <dbReference type="ChEBI" id="CHEBI:57259"/>
        <dbReference type="EC" id="2.4.2.2"/>
    </reaction>
</comment>
<dbReference type="InterPro" id="IPR000312">
    <property type="entry name" value="Glycosyl_Trfase_fam3"/>
</dbReference>
<dbReference type="GO" id="GO:0006213">
    <property type="term" value="P:pyrimidine nucleoside metabolic process"/>
    <property type="evidence" value="ECO:0007669"/>
    <property type="project" value="InterPro"/>
</dbReference>
<dbReference type="PIRSF" id="PIRSF000478">
    <property type="entry name" value="TP_PyNP"/>
    <property type="match status" value="1"/>
</dbReference>
<dbReference type="GO" id="GO:0005829">
    <property type="term" value="C:cytosol"/>
    <property type="evidence" value="ECO:0007669"/>
    <property type="project" value="TreeGrafter"/>
</dbReference>
<evidence type="ECO:0000313" key="14">
    <source>
        <dbReference type="Proteomes" id="UP000237319"/>
    </source>
</evidence>
<dbReference type="Pfam" id="PF00591">
    <property type="entry name" value="Glycos_transf_3"/>
    <property type="match status" value="1"/>
</dbReference>
<dbReference type="EC" id="2.4.2.2" evidence="6"/>
<evidence type="ECO:0000256" key="10">
    <source>
        <dbReference type="ARBA" id="ARBA00048453"/>
    </source>
</evidence>
<evidence type="ECO:0000313" key="13">
    <source>
        <dbReference type="EMBL" id="POZ57450.1"/>
    </source>
</evidence>
<comment type="caution">
    <text evidence="13">The sequence shown here is derived from an EMBL/GenBank/DDBJ whole genome shotgun (WGS) entry which is preliminary data.</text>
</comment>
<dbReference type="RefSeq" id="WP_103977226.1">
    <property type="nucleotide sequence ID" value="NZ_PGLV01000001.1"/>
</dbReference>
<evidence type="ECO:0000256" key="9">
    <source>
        <dbReference type="ARBA" id="ARBA00022679"/>
    </source>
</evidence>
<dbReference type="GO" id="GO:0006206">
    <property type="term" value="P:pyrimidine nucleobase metabolic process"/>
    <property type="evidence" value="ECO:0007669"/>
    <property type="project" value="InterPro"/>
</dbReference>
<protein>
    <recommendedName>
        <fullName evidence="7">Pyrimidine-nucleoside phosphorylase</fullName>
        <ecNumber evidence="6">2.4.2.2</ecNumber>
    </recommendedName>
</protein>
<comment type="similarity">
    <text evidence="4">Belongs to the thymidine/pyrimidine-nucleoside phosphorylase family.</text>
</comment>
<evidence type="ECO:0000256" key="2">
    <source>
        <dbReference type="ARBA" id="ARBA00001958"/>
    </source>
</evidence>
<dbReference type="PANTHER" id="PTHR10515:SF0">
    <property type="entry name" value="THYMIDINE PHOSPHORYLASE"/>
    <property type="match status" value="1"/>
</dbReference>
<dbReference type="SUPFAM" id="SSF47648">
    <property type="entry name" value="Nucleoside phosphorylase/phosphoribosyltransferase N-terminal domain"/>
    <property type="match status" value="1"/>
</dbReference>
<evidence type="ECO:0000256" key="11">
    <source>
        <dbReference type="ARBA" id="ARBA00048525"/>
    </source>
</evidence>
<dbReference type="SUPFAM" id="SSF54680">
    <property type="entry name" value="Pyrimidine nucleoside phosphorylase C-terminal domain"/>
    <property type="match status" value="1"/>
</dbReference>
<keyword evidence="9 13" id="KW-0808">Transferase</keyword>
<proteinExistence type="inferred from homology"/>
<dbReference type="EMBL" id="PGLV01000001">
    <property type="protein sequence ID" value="POZ57450.1"/>
    <property type="molecule type" value="Genomic_DNA"/>
</dbReference>
<dbReference type="InterPro" id="IPR013102">
    <property type="entry name" value="PYNP_C"/>
</dbReference>
<evidence type="ECO:0000256" key="1">
    <source>
        <dbReference type="ARBA" id="ARBA00001066"/>
    </source>
</evidence>
<comment type="catalytic activity">
    <reaction evidence="10">
        <text>uridine + phosphate = alpha-D-ribose 1-phosphate + uracil</text>
        <dbReference type="Rhea" id="RHEA:24388"/>
        <dbReference type="ChEBI" id="CHEBI:16704"/>
        <dbReference type="ChEBI" id="CHEBI:17568"/>
        <dbReference type="ChEBI" id="CHEBI:43474"/>
        <dbReference type="ChEBI" id="CHEBI:57720"/>
        <dbReference type="EC" id="2.4.2.2"/>
    </reaction>
</comment>
<dbReference type="Pfam" id="PF02885">
    <property type="entry name" value="Glycos_trans_3N"/>
    <property type="match status" value="1"/>
</dbReference>
<evidence type="ECO:0000256" key="3">
    <source>
        <dbReference type="ARBA" id="ARBA00003877"/>
    </source>
</evidence>
<evidence type="ECO:0000256" key="8">
    <source>
        <dbReference type="ARBA" id="ARBA00022676"/>
    </source>
</evidence>
<dbReference type="SUPFAM" id="SSF52418">
    <property type="entry name" value="Nucleoside phosphorylase/phosphoribosyltransferase catalytic domain"/>
    <property type="match status" value="1"/>
</dbReference>
<comment type="cofactor">
    <cofactor evidence="2">
        <name>K(+)</name>
        <dbReference type="ChEBI" id="CHEBI:29103"/>
    </cofactor>
</comment>
<keyword evidence="14" id="KW-1185">Reference proteome</keyword>
<dbReference type="Gene3D" id="1.20.970.10">
    <property type="entry name" value="Transferase, Pyrimidine Nucleoside Phosphorylase, Chain C"/>
    <property type="match status" value="1"/>
</dbReference>
<dbReference type="Gene3D" id="3.40.1030.10">
    <property type="entry name" value="Nucleoside phosphorylase/phosphoribosyltransferase catalytic domain"/>
    <property type="match status" value="1"/>
</dbReference>
<reference evidence="13 14" key="1">
    <citation type="submission" date="2017-11" db="EMBL/GenBank/DDBJ databases">
        <title>Genome sequence of Lysinibacillus sphaericus, a lignin-degrading bacteria isolated from municipal solid waste soil.</title>
        <authorList>
            <person name="Persinoti G.F."/>
            <person name="Paixao D.A."/>
            <person name="Bugg T.D."/>
            <person name="Squina F.M."/>
        </authorList>
    </citation>
    <scope>NUCLEOTIDE SEQUENCE [LARGE SCALE GENOMIC DNA]</scope>
    <source>
        <strain evidence="13 14">A1</strain>
    </source>
</reference>